<protein>
    <submittedName>
        <fullName evidence="1">Isoprenoid synthase domain-containing protein</fullName>
    </submittedName>
</protein>
<accession>A0ACB8QH99</accession>
<proteinExistence type="predicted"/>
<reference evidence="1" key="1">
    <citation type="submission" date="2021-02" db="EMBL/GenBank/DDBJ databases">
        <authorList>
            <consortium name="DOE Joint Genome Institute"/>
            <person name="Ahrendt S."/>
            <person name="Looney B.P."/>
            <person name="Miyauchi S."/>
            <person name="Morin E."/>
            <person name="Drula E."/>
            <person name="Courty P.E."/>
            <person name="Chicoki N."/>
            <person name="Fauchery L."/>
            <person name="Kohler A."/>
            <person name="Kuo A."/>
            <person name="Labutti K."/>
            <person name="Pangilinan J."/>
            <person name="Lipzen A."/>
            <person name="Riley R."/>
            <person name="Andreopoulos W."/>
            <person name="He G."/>
            <person name="Johnson J."/>
            <person name="Barry K.W."/>
            <person name="Grigoriev I.V."/>
            <person name="Nagy L."/>
            <person name="Hibbett D."/>
            <person name="Henrissat B."/>
            <person name="Matheny P.B."/>
            <person name="Labbe J."/>
            <person name="Martin F."/>
        </authorList>
    </citation>
    <scope>NUCLEOTIDE SEQUENCE</scope>
    <source>
        <strain evidence="1">EC-137</strain>
    </source>
</reference>
<gene>
    <name evidence="1" type="ORF">K488DRAFT_87181</name>
</gene>
<evidence type="ECO:0000313" key="1">
    <source>
        <dbReference type="EMBL" id="KAI0031073.1"/>
    </source>
</evidence>
<evidence type="ECO:0000313" key="2">
    <source>
        <dbReference type="Proteomes" id="UP000814128"/>
    </source>
</evidence>
<comment type="caution">
    <text evidence="1">The sequence shown here is derived from an EMBL/GenBank/DDBJ whole genome shotgun (WGS) entry which is preliminary data.</text>
</comment>
<keyword evidence="2" id="KW-1185">Reference proteome</keyword>
<dbReference type="Proteomes" id="UP000814128">
    <property type="component" value="Unassembled WGS sequence"/>
</dbReference>
<dbReference type="EMBL" id="MU273594">
    <property type="protein sequence ID" value="KAI0031073.1"/>
    <property type="molecule type" value="Genomic_DNA"/>
</dbReference>
<reference evidence="1" key="2">
    <citation type="journal article" date="2022" name="New Phytol.">
        <title>Evolutionary transition to the ectomycorrhizal habit in the genomes of a hyperdiverse lineage of mushroom-forming fungi.</title>
        <authorList>
            <person name="Looney B."/>
            <person name="Miyauchi S."/>
            <person name="Morin E."/>
            <person name="Drula E."/>
            <person name="Courty P.E."/>
            <person name="Kohler A."/>
            <person name="Kuo A."/>
            <person name="LaButti K."/>
            <person name="Pangilinan J."/>
            <person name="Lipzen A."/>
            <person name="Riley R."/>
            <person name="Andreopoulos W."/>
            <person name="He G."/>
            <person name="Johnson J."/>
            <person name="Nolan M."/>
            <person name="Tritt A."/>
            <person name="Barry K.W."/>
            <person name="Grigoriev I.V."/>
            <person name="Nagy L.G."/>
            <person name="Hibbett D."/>
            <person name="Henrissat B."/>
            <person name="Matheny P.B."/>
            <person name="Labbe J."/>
            <person name="Martin F.M."/>
        </authorList>
    </citation>
    <scope>NUCLEOTIDE SEQUENCE</scope>
    <source>
        <strain evidence="1">EC-137</strain>
    </source>
</reference>
<organism evidence="1 2">
    <name type="scientific">Vararia minispora EC-137</name>
    <dbReference type="NCBI Taxonomy" id="1314806"/>
    <lineage>
        <taxon>Eukaryota</taxon>
        <taxon>Fungi</taxon>
        <taxon>Dikarya</taxon>
        <taxon>Basidiomycota</taxon>
        <taxon>Agaricomycotina</taxon>
        <taxon>Agaricomycetes</taxon>
        <taxon>Russulales</taxon>
        <taxon>Lachnocladiaceae</taxon>
        <taxon>Vararia</taxon>
    </lineage>
</organism>
<sequence length="331" mass="37320">MTVTIERPASPDHLGVLPSKANGKASNMEHGDRILDIAKGFIRGLDYSPPPFPQDPVLHAAIVAELEAWNIGEAVDGFMKCVDVGLAAAELFYPSHEFDLKIIMAICTAGMKWMDNVADDILDALAEFQHLFYAHLPQLHPVLDCYANYMLKLYDHYEAYVADAMIMSSCTFIDGSVLEVRALTKRVSTKPDAKLWPYYVRSLSGISGFYSYACFPKKDHPDVVDYVQAIPEILIFTNFLNDVLSFYKEEMDGEQHNYCQMMSRVNGKAPIDILQDVSDETVMVAKRAARILKEAPAALKAFKEYEQGYIRFHLDVAHYRLPAAWKAQFSE</sequence>
<name>A0ACB8QH99_9AGAM</name>